<sequence length="656" mass="72988">MSAAAMRHYLDDDSSDSKSDSEFLESIPESPPMARLKSLQHQKRYTKECLEDDLLSSSDDDSSLYEKENRVPNRRSIYQKAASGYDYATSHSGSSIHNDMDYSSSITGSLGDMTGETTATSQDTCSLPDTDSMSDQYAPIQRKKPVPSKISPPLENYVYGPRLSSIEELPSPIHPTGNGDLSPLVTQGNYGYSTRPSTFNPPHTSTTTHLPPMMPPPLPPKPMGMYGHQTHPKTNPNYPPRNQVLSSTPRQARTRRIPKIKKYDDILAQSTSIPIDPLPHGMALPPPPREREYTPMDFGCPSNALARKCKINGILFLSMTMSERHLRVRIQRSHFFFDPPPFLASFVRLELVPAGDHGRKRSVHQRHINLSERTHRIRRTRNPIFDEKFTFDIASVFYKSLQISVYTLNPDRRHQDFYGGMTFSIKKLEIEAARRNGGKLPSRQQKIDIISDGYFLMTEEGASKNLACAKIKHHKEYDARQIDGVGYHGQDLMLPDDRMASVGESSSSWARSYGSGPSGFSSPYERHKSKSASSINGGLDSMLTFDYTTASSSSGISGSQMCGRFPTGPSVPTFKISSHISESDTTDPDGQPTCAKVSHDHLQAQRDDVPPPRENKGGLNSAIRRAQSFTFSPKGSVPKEPPRAAGSKEETKRRLL</sequence>
<accession>A0AA36GAB2</accession>
<feature type="non-terminal residue" evidence="3">
    <location>
        <position position="656"/>
    </location>
</feature>
<evidence type="ECO:0000313" key="4">
    <source>
        <dbReference type="Proteomes" id="UP001177023"/>
    </source>
</evidence>
<keyword evidence="4" id="KW-1185">Reference proteome</keyword>
<feature type="compositionally biased region" description="Basic and acidic residues" evidence="1">
    <location>
        <begin position="597"/>
        <end position="616"/>
    </location>
</feature>
<feature type="compositionally biased region" description="Basic and acidic residues" evidence="1">
    <location>
        <begin position="8"/>
        <end position="21"/>
    </location>
</feature>
<dbReference type="Pfam" id="PF00168">
    <property type="entry name" value="C2"/>
    <property type="match status" value="1"/>
</dbReference>
<feature type="region of interest" description="Disordered" evidence="1">
    <location>
        <begin position="507"/>
        <end position="535"/>
    </location>
</feature>
<proteinExistence type="predicted"/>
<organism evidence="3 4">
    <name type="scientific">Mesorhabditis spiculigera</name>
    <dbReference type="NCBI Taxonomy" id="96644"/>
    <lineage>
        <taxon>Eukaryota</taxon>
        <taxon>Metazoa</taxon>
        <taxon>Ecdysozoa</taxon>
        <taxon>Nematoda</taxon>
        <taxon>Chromadorea</taxon>
        <taxon>Rhabditida</taxon>
        <taxon>Rhabditina</taxon>
        <taxon>Rhabditomorpha</taxon>
        <taxon>Rhabditoidea</taxon>
        <taxon>Rhabditidae</taxon>
        <taxon>Mesorhabditinae</taxon>
        <taxon>Mesorhabditis</taxon>
    </lineage>
</organism>
<evidence type="ECO:0000259" key="2">
    <source>
        <dbReference type="PROSITE" id="PS50004"/>
    </source>
</evidence>
<feature type="region of interest" description="Disordered" evidence="1">
    <location>
        <begin position="554"/>
        <end position="656"/>
    </location>
</feature>
<feature type="domain" description="C2" evidence="2">
    <location>
        <begin position="307"/>
        <end position="440"/>
    </location>
</feature>
<comment type="caution">
    <text evidence="3">The sequence shown here is derived from an EMBL/GenBank/DDBJ whole genome shotgun (WGS) entry which is preliminary data.</text>
</comment>
<dbReference type="Gene3D" id="2.60.40.150">
    <property type="entry name" value="C2 domain"/>
    <property type="match status" value="1"/>
</dbReference>
<dbReference type="InterPro" id="IPR000008">
    <property type="entry name" value="C2_dom"/>
</dbReference>
<dbReference type="PROSITE" id="PS50004">
    <property type="entry name" value="C2"/>
    <property type="match status" value="1"/>
</dbReference>
<protein>
    <recommendedName>
        <fullName evidence="2">C2 domain-containing protein</fullName>
    </recommendedName>
</protein>
<reference evidence="3" key="1">
    <citation type="submission" date="2023-06" db="EMBL/GenBank/DDBJ databases">
        <authorList>
            <person name="Delattre M."/>
        </authorList>
    </citation>
    <scope>NUCLEOTIDE SEQUENCE</scope>
    <source>
        <strain evidence="3">AF72</strain>
    </source>
</reference>
<evidence type="ECO:0000313" key="3">
    <source>
        <dbReference type="EMBL" id="CAJ0583789.1"/>
    </source>
</evidence>
<feature type="region of interest" description="Disordered" evidence="1">
    <location>
        <begin position="232"/>
        <end position="252"/>
    </location>
</feature>
<dbReference type="SMART" id="SM00239">
    <property type="entry name" value="C2"/>
    <property type="match status" value="1"/>
</dbReference>
<dbReference type="Proteomes" id="UP001177023">
    <property type="component" value="Unassembled WGS sequence"/>
</dbReference>
<dbReference type="EMBL" id="CATQJA010002665">
    <property type="protein sequence ID" value="CAJ0583789.1"/>
    <property type="molecule type" value="Genomic_DNA"/>
</dbReference>
<name>A0AA36GAB2_9BILA</name>
<dbReference type="InterPro" id="IPR035892">
    <property type="entry name" value="C2_domain_sf"/>
</dbReference>
<feature type="compositionally biased region" description="Acidic residues" evidence="1">
    <location>
        <begin position="50"/>
        <end position="63"/>
    </location>
</feature>
<feature type="region of interest" description="Disordered" evidence="1">
    <location>
        <begin position="1"/>
        <end position="71"/>
    </location>
</feature>
<feature type="compositionally biased region" description="Basic and acidic residues" evidence="1">
    <location>
        <begin position="640"/>
        <end position="656"/>
    </location>
</feature>
<evidence type="ECO:0000256" key="1">
    <source>
        <dbReference type="SAM" id="MobiDB-lite"/>
    </source>
</evidence>
<dbReference type="AlphaFoldDB" id="A0AA36GAB2"/>
<gene>
    <name evidence="3" type="ORF">MSPICULIGERA_LOCUS21858</name>
</gene>
<dbReference type="SUPFAM" id="SSF49562">
    <property type="entry name" value="C2 domain (Calcium/lipid-binding domain, CaLB)"/>
    <property type="match status" value="1"/>
</dbReference>
<feature type="compositionally biased region" description="Low complexity" evidence="1">
    <location>
        <begin position="507"/>
        <end position="523"/>
    </location>
</feature>